<comment type="caution">
    <text evidence="3">The sequence shown here is derived from an EMBL/GenBank/DDBJ whole genome shotgun (WGS) entry which is preliminary data.</text>
</comment>
<dbReference type="Pfam" id="PF14340">
    <property type="entry name" value="DUF4395"/>
    <property type="match status" value="1"/>
</dbReference>
<accession>A0A9D1RMJ2</accession>
<feature type="transmembrane region" description="Helical" evidence="1">
    <location>
        <begin position="141"/>
        <end position="164"/>
    </location>
</feature>
<reference evidence="3" key="1">
    <citation type="journal article" date="2021" name="PeerJ">
        <title>Extensive microbial diversity within the chicken gut microbiome revealed by metagenomics and culture.</title>
        <authorList>
            <person name="Gilroy R."/>
            <person name="Ravi A."/>
            <person name="Getino M."/>
            <person name="Pursley I."/>
            <person name="Horton D.L."/>
            <person name="Alikhan N.F."/>
            <person name="Baker D."/>
            <person name="Gharbi K."/>
            <person name="Hall N."/>
            <person name="Watson M."/>
            <person name="Adriaenssens E.M."/>
            <person name="Foster-Nyarko E."/>
            <person name="Jarju S."/>
            <person name="Secka A."/>
            <person name="Antonio M."/>
            <person name="Oren A."/>
            <person name="Chaudhuri R.R."/>
            <person name="La Ragione R."/>
            <person name="Hildebrand F."/>
            <person name="Pallen M.J."/>
        </authorList>
    </citation>
    <scope>NUCLEOTIDE SEQUENCE</scope>
    <source>
        <strain evidence="3">CHK32-1732</strain>
    </source>
</reference>
<dbReference type="Proteomes" id="UP000824190">
    <property type="component" value="Unassembled WGS sequence"/>
</dbReference>
<evidence type="ECO:0000313" key="3">
    <source>
        <dbReference type="EMBL" id="HIW90257.1"/>
    </source>
</evidence>
<keyword evidence="1" id="KW-1133">Transmembrane helix</keyword>
<name>A0A9D1RMJ2_9CORY</name>
<evidence type="ECO:0000259" key="2">
    <source>
        <dbReference type="Pfam" id="PF14340"/>
    </source>
</evidence>
<keyword evidence="1" id="KW-0812">Transmembrane</keyword>
<feature type="domain" description="DUF4395" evidence="2">
    <location>
        <begin position="34"/>
        <end position="175"/>
    </location>
</feature>
<keyword evidence="1" id="KW-0472">Membrane</keyword>
<organism evidence="3 4">
    <name type="scientific">Candidatus Corynebacterium avicola</name>
    <dbReference type="NCBI Taxonomy" id="2838527"/>
    <lineage>
        <taxon>Bacteria</taxon>
        <taxon>Bacillati</taxon>
        <taxon>Actinomycetota</taxon>
        <taxon>Actinomycetes</taxon>
        <taxon>Mycobacteriales</taxon>
        <taxon>Corynebacteriaceae</taxon>
        <taxon>Corynebacterium</taxon>
    </lineage>
</organism>
<protein>
    <submittedName>
        <fullName evidence="3">DUF4395 domain-containing protein</fullName>
    </submittedName>
</protein>
<feature type="transmembrane region" description="Helical" evidence="1">
    <location>
        <begin position="115"/>
        <end position="134"/>
    </location>
</feature>
<proteinExistence type="predicted"/>
<reference evidence="3" key="2">
    <citation type="submission" date="2021-04" db="EMBL/GenBank/DDBJ databases">
        <authorList>
            <person name="Gilroy R."/>
        </authorList>
    </citation>
    <scope>NUCLEOTIDE SEQUENCE</scope>
    <source>
        <strain evidence="3">CHK32-1732</strain>
    </source>
</reference>
<gene>
    <name evidence="3" type="ORF">H9870_01105</name>
</gene>
<dbReference type="InterPro" id="IPR025508">
    <property type="entry name" value="DUF4395"/>
</dbReference>
<dbReference type="EMBL" id="DXGC01000010">
    <property type="protein sequence ID" value="HIW90257.1"/>
    <property type="molecule type" value="Genomic_DNA"/>
</dbReference>
<evidence type="ECO:0000256" key="1">
    <source>
        <dbReference type="SAM" id="Phobius"/>
    </source>
</evidence>
<evidence type="ECO:0000313" key="4">
    <source>
        <dbReference type="Proteomes" id="UP000824190"/>
    </source>
</evidence>
<dbReference type="AlphaFoldDB" id="A0A9D1RMJ2"/>
<sequence>MELNNPVIPSITQREAQATPPSGIATLWWFPPVVNDKAARTTAMLVVALSAVTLVFSWVGASGVAIVLNLLLLVGFVLRVLGGPRFDPFGQLSVRVLAGKVFGDPVLTAGPPKRFAQGIGVVFSAVSLALRIAGGGEDGGLTVAADIVLLLLVVAASLEGFAGYCLGCRVFSQLQAWGIVRADVRSDCVVR</sequence>
<feature type="transmembrane region" description="Helical" evidence="1">
    <location>
        <begin position="45"/>
        <end position="78"/>
    </location>
</feature>